<dbReference type="InterPro" id="IPR012337">
    <property type="entry name" value="RNaseH-like_sf"/>
</dbReference>
<dbReference type="GO" id="GO:0003676">
    <property type="term" value="F:nucleic acid binding"/>
    <property type="evidence" value="ECO:0007669"/>
    <property type="project" value="InterPro"/>
</dbReference>
<dbReference type="AlphaFoldDB" id="A0AA47MEH9"/>
<reference evidence="2" key="1">
    <citation type="journal article" date="2023" name="Front. Mar. Sci.">
        <title>A new Merluccius polli reference genome to investigate the effects of global change in West African waters.</title>
        <authorList>
            <person name="Mateo J.L."/>
            <person name="Blanco-Fernandez C."/>
            <person name="Garcia-Vazquez E."/>
            <person name="Machado-Schiaffino G."/>
        </authorList>
    </citation>
    <scope>NUCLEOTIDE SEQUENCE</scope>
    <source>
        <strain evidence="2">C29</strain>
        <tissue evidence="2">Fin</tissue>
    </source>
</reference>
<evidence type="ECO:0000259" key="1">
    <source>
        <dbReference type="PROSITE" id="PS50994"/>
    </source>
</evidence>
<dbReference type="PROSITE" id="PS50994">
    <property type="entry name" value="INTEGRASE"/>
    <property type="match status" value="1"/>
</dbReference>
<dbReference type="Gene3D" id="3.30.420.10">
    <property type="entry name" value="Ribonuclease H-like superfamily/Ribonuclease H"/>
    <property type="match status" value="1"/>
</dbReference>
<evidence type="ECO:0000313" key="3">
    <source>
        <dbReference type="Proteomes" id="UP001174136"/>
    </source>
</evidence>
<dbReference type="InterPro" id="IPR001584">
    <property type="entry name" value="Integrase_cat-core"/>
</dbReference>
<evidence type="ECO:0000313" key="2">
    <source>
        <dbReference type="EMBL" id="KAK0138794.1"/>
    </source>
</evidence>
<dbReference type="InterPro" id="IPR036397">
    <property type="entry name" value="RNaseH_sf"/>
</dbReference>
<dbReference type="GO" id="GO:0015074">
    <property type="term" value="P:DNA integration"/>
    <property type="evidence" value="ECO:0007669"/>
    <property type="project" value="InterPro"/>
</dbReference>
<sequence length="459" mass="52324">MADLPSERLVPDLPPFFNVGLDYFGPFEVRRGRSAVKRYGIIFTCMTSRAVHLEVACSLSTDSCINAIRRFLCRRGQARHLRSDNGTNLVGSERELREALKTLDQRKIHQTLMKEGVQWSFNPPTASHHGGLWECLIRMVRHVLCSVLNQQTLDDEGLNTVFCEVEAILNSRPITKVSGDPQDLEALTPNHILLLRTNPLLPPGVFSRSDQYHRRRWRQVQYIAELFWKRWLLEYLPLLQERQRWSRARRNFIPGDIVLIADNTAPRSSWLLGRIVEAKPDARGHVRIVKLKTKTSVLASIQNLPAVRGGLEGQWRLKAEPEGKGLKNRKPQHRAMFPAAENKRSEGVDVAGIPKKDFASCAKVLDQLWKGREGDILFSTKKLCSSFKWPKDLGIVVRERDFISQSSPKKWHVTPSHRQIVLRGTVFLDLHLQPACFTPSSLRHPTLLPAPCLTPGYTK</sequence>
<dbReference type="InterPro" id="IPR040676">
    <property type="entry name" value="DUF5641"/>
</dbReference>
<gene>
    <name evidence="2" type="ORF">N1851_024656</name>
</gene>
<dbReference type="PANTHER" id="PTHR47331:SF1">
    <property type="entry name" value="GAG-LIKE PROTEIN"/>
    <property type="match status" value="1"/>
</dbReference>
<dbReference type="PANTHER" id="PTHR47331">
    <property type="entry name" value="PHD-TYPE DOMAIN-CONTAINING PROTEIN"/>
    <property type="match status" value="1"/>
</dbReference>
<dbReference type="EMBL" id="JAOPHQ010004572">
    <property type="protein sequence ID" value="KAK0138794.1"/>
    <property type="molecule type" value="Genomic_DNA"/>
</dbReference>
<dbReference type="Pfam" id="PF18701">
    <property type="entry name" value="DUF5641"/>
    <property type="match status" value="1"/>
</dbReference>
<name>A0AA47MEH9_MERPO</name>
<comment type="caution">
    <text evidence="2">The sequence shown here is derived from an EMBL/GenBank/DDBJ whole genome shotgun (WGS) entry which is preliminary data.</text>
</comment>
<accession>A0AA47MEH9</accession>
<proteinExistence type="predicted"/>
<dbReference type="SUPFAM" id="SSF53098">
    <property type="entry name" value="Ribonuclease H-like"/>
    <property type="match status" value="1"/>
</dbReference>
<feature type="domain" description="Integrase catalytic" evidence="1">
    <location>
        <begin position="10"/>
        <end position="197"/>
    </location>
</feature>
<protein>
    <recommendedName>
        <fullName evidence="1">Integrase catalytic domain-containing protein</fullName>
    </recommendedName>
</protein>
<keyword evidence="3" id="KW-1185">Reference proteome</keyword>
<dbReference type="Proteomes" id="UP001174136">
    <property type="component" value="Unassembled WGS sequence"/>
</dbReference>
<organism evidence="2 3">
    <name type="scientific">Merluccius polli</name>
    <name type="common">Benguela hake</name>
    <name type="synonym">Merluccius cadenati</name>
    <dbReference type="NCBI Taxonomy" id="89951"/>
    <lineage>
        <taxon>Eukaryota</taxon>
        <taxon>Metazoa</taxon>
        <taxon>Chordata</taxon>
        <taxon>Craniata</taxon>
        <taxon>Vertebrata</taxon>
        <taxon>Euteleostomi</taxon>
        <taxon>Actinopterygii</taxon>
        <taxon>Neopterygii</taxon>
        <taxon>Teleostei</taxon>
        <taxon>Neoteleostei</taxon>
        <taxon>Acanthomorphata</taxon>
        <taxon>Zeiogadaria</taxon>
        <taxon>Gadariae</taxon>
        <taxon>Gadiformes</taxon>
        <taxon>Gadoidei</taxon>
        <taxon>Merlucciidae</taxon>
        <taxon>Merluccius</taxon>
    </lineage>
</organism>